<dbReference type="InterPro" id="IPR016181">
    <property type="entry name" value="Acyl_CoA_acyltransferase"/>
</dbReference>
<reference evidence="2 3" key="1">
    <citation type="journal article" date="2014" name="ISME J.">
        <title>Adaptation of an abundant Roseobacter RCA organism to pelagic systems revealed by genomic and transcriptomic analyses.</title>
        <authorList>
            <person name="Voget S."/>
            <person name="Wemheuer B."/>
            <person name="Brinkhoff T."/>
            <person name="Vollmers J."/>
            <person name="Dietrich S."/>
            <person name="Giebel H.A."/>
            <person name="Beardsley C."/>
            <person name="Sardemann C."/>
            <person name="Bakenhus I."/>
            <person name="Billerbeck S."/>
            <person name="Daniel R."/>
            <person name="Simon M."/>
        </authorList>
    </citation>
    <scope>NUCLEOTIDE SEQUENCE [LARGE SCALE GENOMIC DNA]</scope>
    <source>
        <strain evidence="2 3">RCA23</strain>
    </source>
</reference>
<organism evidence="2 3">
    <name type="scientific">Planktomarina temperata RCA23</name>
    <dbReference type="NCBI Taxonomy" id="666509"/>
    <lineage>
        <taxon>Bacteria</taxon>
        <taxon>Pseudomonadati</taxon>
        <taxon>Pseudomonadota</taxon>
        <taxon>Alphaproteobacteria</taxon>
        <taxon>Rhodobacterales</taxon>
        <taxon>Paracoccaceae</taxon>
        <taxon>Planktomarina</taxon>
    </lineage>
</organism>
<evidence type="ECO:0000313" key="3">
    <source>
        <dbReference type="Proteomes" id="UP000028680"/>
    </source>
</evidence>
<proteinExistence type="predicted"/>
<sequence length="182" mass="20898">MRDLSSIARVEGPSLTLRLIQPEDAAYVHSLRNNPAYNTHLSTVTGTVDDQRTWIEGYRSREAQGQEFYYVIERKDGTRCGLVRLYDIEAESFTWGSWILDENKPRKAALESAILIYEVGFDGLGCDHAVFEVRNDNSHTLAFHRRLGAREIASDELNVYFNYEQSQFAADQTHYLKKLSDN</sequence>
<evidence type="ECO:0000313" key="2">
    <source>
        <dbReference type="EMBL" id="AII86271.1"/>
    </source>
</evidence>
<protein>
    <recommendedName>
        <fullName evidence="1">N-acetyltransferase domain-containing protein</fullName>
    </recommendedName>
</protein>
<evidence type="ECO:0000259" key="1">
    <source>
        <dbReference type="Pfam" id="PF13302"/>
    </source>
</evidence>
<dbReference type="Proteomes" id="UP000028680">
    <property type="component" value="Chromosome"/>
</dbReference>
<dbReference type="KEGG" id="ptp:RCA23_c07130"/>
<keyword evidence="3" id="KW-1185">Reference proteome</keyword>
<dbReference type="EMBL" id="CP003984">
    <property type="protein sequence ID" value="AII86271.1"/>
    <property type="molecule type" value="Genomic_DNA"/>
</dbReference>
<feature type="domain" description="N-acetyltransferase" evidence="1">
    <location>
        <begin position="15"/>
        <end position="150"/>
    </location>
</feature>
<dbReference type="GO" id="GO:0016747">
    <property type="term" value="F:acyltransferase activity, transferring groups other than amino-acyl groups"/>
    <property type="evidence" value="ECO:0007669"/>
    <property type="project" value="InterPro"/>
</dbReference>
<dbReference type="InterPro" id="IPR000182">
    <property type="entry name" value="GNAT_dom"/>
</dbReference>
<name>A0AAN0RHC5_9RHOB</name>
<gene>
    <name evidence="2" type="ORF">RCA23_c07130</name>
</gene>
<dbReference type="Gene3D" id="3.40.630.30">
    <property type="match status" value="1"/>
</dbReference>
<dbReference type="AlphaFoldDB" id="A0AAN0RHC5"/>
<dbReference type="Pfam" id="PF13302">
    <property type="entry name" value="Acetyltransf_3"/>
    <property type="match status" value="1"/>
</dbReference>
<dbReference type="SUPFAM" id="SSF55729">
    <property type="entry name" value="Acyl-CoA N-acyltransferases (Nat)"/>
    <property type="match status" value="1"/>
</dbReference>
<accession>A0AAN0RHC5</accession>